<feature type="transmembrane region" description="Helical" evidence="1">
    <location>
        <begin position="90"/>
        <end position="117"/>
    </location>
</feature>
<keyword evidence="1" id="KW-0812">Transmembrane</keyword>
<feature type="transmembrane region" description="Helical" evidence="1">
    <location>
        <begin position="37"/>
        <end position="58"/>
    </location>
</feature>
<keyword evidence="1" id="KW-0472">Membrane</keyword>
<name>L7JZ75_TRAHO</name>
<protein>
    <submittedName>
        <fullName evidence="2">Putative transporter</fullName>
    </submittedName>
</protein>
<dbReference type="Proteomes" id="UP000011185">
    <property type="component" value="Unassembled WGS sequence"/>
</dbReference>
<evidence type="ECO:0000313" key="2">
    <source>
        <dbReference type="EMBL" id="ELQ76748.1"/>
    </source>
</evidence>
<evidence type="ECO:0000313" key="3">
    <source>
        <dbReference type="Proteomes" id="UP000011185"/>
    </source>
</evidence>
<dbReference type="OMA" id="FYEFAWS"/>
<feature type="transmembrane region" description="Helical" evidence="1">
    <location>
        <begin position="64"/>
        <end position="83"/>
    </location>
</feature>
<dbReference type="InParanoid" id="L7JZ75"/>
<accession>L7JZ75</accession>
<keyword evidence="1" id="KW-1133">Transmembrane helix</keyword>
<dbReference type="AlphaFoldDB" id="L7JZ75"/>
<dbReference type="HOGENOM" id="CLU_1769394_0_0_1"/>
<proteinExistence type="predicted"/>
<organism evidence="2 3">
    <name type="scientific">Trachipleistophora hominis</name>
    <name type="common">Microsporidian parasite</name>
    <dbReference type="NCBI Taxonomy" id="72359"/>
    <lineage>
        <taxon>Eukaryota</taxon>
        <taxon>Fungi</taxon>
        <taxon>Fungi incertae sedis</taxon>
        <taxon>Microsporidia</taxon>
        <taxon>Pleistophoridae</taxon>
        <taxon>Trachipleistophora</taxon>
    </lineage>
</organism>
<keyword evidence="3" id="KW-1185">Reference proteome</keyword>
<evidence type="ECO:0000256" key="1">
    <source>
        <dbReference type="SAM" id="Phobius"/>
    </source>
</evidence>
<reference evidence="2 3" key="1">
    <citation type="journal article" date="2012" name="PLoS Pathog.">
        <title>The genome of the obligate intracellular parasite Trachipleistophora hominis: new insights into microsporidian genome dynamics and reductive evolution.</title>
        <authorList>
            <person name="Heinz E."/>
            <person name="Williams T.A."/>
            <person name="Nakjang S."/>
            <person name="Noel C.J."/>
            <person name="Swan D.C."/>
            <person name="Goldberg A.V."/>
            <person name="Harris S.R."/>
            <person name="Weinmaier T."/>
            <person name="Markert S."/>
            <person name="Becher D."/>
            <person name="Bernhardt J."/>
            <person name="Dagan T."/>
            <person name="Hacker C."/>
            <person name="Lucocq J.M."/>
            <person name="Schweder T."/>
            <person name="Rattei T."/>
            <person name="Hall N."/>
            <person name="Hirt R.P."/>
            <person name="Embley T.M."/>
        </authorList>
    </citation>
    <scope>NUCLEOTIDE SEQUENCE [LARGE SCALE GENOMIC DNA]</scope>
</reference>
<gene>
    <name evidence="2" type="ORF">THOM_0257</name>
</gene>
<dbReference type="OrthoDB" id="10339082at2759"/>
<sequence>MRTEVIALLTNGCNIVIQFVVFGLILILEKVQVNQDAYVEISITMLFGHILFIDGVLSKNVYQIWSYSIFLVYLCVMIILRGFCGVGTFIFIFLILVWYVLLVINIIVNLVFFRLLFYEFAWSSYALLGANTQINGKCSFLIELHTN</sequence>
<dbReference type="EMBL" id="JH993818">
    <property type="protein sequence ID" value="ELQ76748.1"/>
    <property type="molecule type" value="Genomic_DNA"/>
</dbReference>
<feature type="transmembrane region" description="Helical" evidence="1">
    <location>
        <begin position="6"/>
        <end position="28"/>
    </location>
</feature>
<dbReference type="VEuPathDB" id="MicrosporidiaDB:THOM_0257"/>